<organism evidence="2 3">
    <name type="scientific">Aquimarina atlantica</name>
    <dbReference type="NCBI Taxonomy" id="1317122"/>
    <lineage>
        <taxon>Bacteria</taxon>
        <taxon>Pseudomonadati</taxon>
        <taxon>Bacteroidota</taxon>
        <taxon>Flavobacteriia</taxon>
        <taxon>Flavobacteriales</taxon>
        <taxon>Flavobacteriaceae</taxon>
        <taxon>Aquimarina</taxon>
    </lineage>
</organism>
<dbReference type="STRING" id="1317122.ATO12_22830"/>
<keyword evidence="1" id="KW-0812">Transmembrane</keyword>
<protein>
    <recommendedName>
        <fullName evidence="4">Glycosyl transferase family 1 domain-containing protein</fullName>
    </recommendedName>
</protein>
<keyword evidence="1" id="KW-0472">Membrane</keyword>
<evidence type="ECO:0000256" key="1">
    <source>
        <dbReference type="SAM" id="Phobius"/>
    </source>
</evidence>
<proteinExistence type="predicted"/>
<keyword evidence="1" id="KW-1133">Transmembrane helix</keyword>
<dbReference type="Proteomes" id="UP000023541">
    <property type="component" value="Unassembled WGS sequence"/>
</dbReference>
<dbReference type="EMBL" id="AQRA01000008">
    <property type="protein sequence ID" value="EZH72290.1"/>
    <property type="molecule type" value="Genomic_DNA"/>
</dbReference>
<keyword evidence="3" id="KW-1185">Reference proteome</keyword>
<gene>
    <name evidence="2" type="ORF">ATO12_22830</name>
</gene>
<reference evidence="2 3" key="1">
    <citation type="submission" date="2014-04" db="EMBL/GenBank/DDBJ databases">
        <title>Aquimarina sp. 22II-S11-z7 Genome Sequencing.</title>
        <authorList>
            <person name="Lai Q."/>
        </authorList>
    </citation>
    <scope>NUCLEOTIDE SEQUENCE [LARGE SCALE GENOMIC DNA]</scope>
    <source>
        <strain evidence="2 3">22II-S11-z7</strain>
    </source>
</reference>
<evidence type="ECO:0000313" key="3">
    <source>
        <dbReference type="Proteomes" id="UP000023541"/>
    </source>
</evidence>
<evidence type="ECO:0008006" key="4">
    <source>
        <dbReference type="Google" id="ProtNLM"/>
    </source>
</evidence>
<sequence>MTPFEKIRNIEAKYSIDKLKYKDVNYWPLFRAVILNEILYGENKGILTKPISVLSKLKSAFFGFPNWFKKVEYIAFSNELERKEIEGKTIDKLLEKTITNLGYKKVLYIENCSNHLNKKKYGNKQVCSWNLILFLIGIVSVFTKRIRRKFEGYDVLEKLSSDEEITTNLKIKFFEFQAKVFVLKIFFKMYKPKCIFITDYGYYPMTYAAKKLGIKVVEFQHGVIGKVHPYYHPVKKLNSDFCPDYLFVFGDHDKNCLQSGNYVDQKNIIPIGNFYLEYIVKKDKHSRILKLIKPYNKSICIPTDHVTQQDILIFISKAATKLPDVIFIIVPREYKAFEVLLDTINLENIYVEKELSFQETVRHCYYHSCSISTCSLEALSLGVPNILIDEDGNTSSYYGELLNNPKTTKFAKSVNEYIKFVQNFVKPEKQKIIDSNSINYKANYSKNLDSALKFLYK</sequence>
<evidence type="ECO:0000313" key="2">
    <source>
        <dbReference type="EMBL" id="EZH72290.1"/>
    </source>
</evidence>
<feature type="transmembrane region" description="Helical" evidence="1">
    <location>
        <begin position="126"/>
        <end position="143"/>
    </location>
</feature>
<comment type="caution">
    <text evidence="2">The sequence shown here is derived from an EMBL/GenBank/DDBJ whole genome shotgun (WGS) entry which is preliminary data.</text>
</comment>
<accession>A0A023BQE5</accession>
<dbReference type="AlphaFoldDB" id="A0A023BQE5"/>
<dbReference type="eggNOG" id="COG1887">
    <property type="taxonomic scope" value="Bacteria"/>
</dbReference>
<dbReference type="OrthoDB" id="1091582at2"/>
<name>A0A023BQE5_9FLAO</name>
<dbReference type="SUPFAM" id="SSF53756">
    <property type="entry name" value="UDP-Glycosyltransferase/glycogen phosphorylase"/>
    <property type="match status" value="1"/>
</dbReference>
<dbReference type="RefSeq" id="WP_034244668.1">
    <property type="nucleotide sequence ID" value="NZ_AQRA01000008.1"/>
</dbReference>